<dbReference type="InterPro" id="IPR011257">
    <property type="entry name" value="DNA_glycosylase"/>
</dbReference>
<evidence type="ECO:0000313" key="15">
    <source>
        <dbReference type="EMBL" id="QCI23509.1"/>
    </source>
</evidence>
<keyword evidence="9" id="KW-0378">Hydrolase</keyword>
<comment type="cofactor">
    <cofactor evidence="2">
        <name>[4Fe-4S] cluster</name>
        <dbReference type="ChEBI" id="CHEBI:49883"/>
    </cofactor>
</comment>
<keyword evidence="12" id="KW-0234">DNA repair</keyword>
<evidence type="ECO:0000256" key="7">
    <source>
        <dbReference type="ARBA" id="ARBA00022723"/>
    </source>
</evidence>
<dbReference type="InterPro" id="IPR044298">
    <property type="entry name" value="MIG/MutY"/>
</dbReference>
<dbReference type="InterPro" id="IPR023170">
    <property type="entry name" value="HhH_base_excis_C"/>
</dbReference>
<evidence type="ECO:0000256" key="5">
    <source>
        <dbReference type="ARBA" id="ARBA00012045"/>
    </source>
</evidence>
<keyword evidence="8" id="KW-0227">DNA damage</keyword>
<evidence type="ECO:0000256" key="12">
    <source>
        <dbReference type="ARBA" id="ARBA00023204"/>
    </source>
</evidence>
<feature type="domain" description="HhH-GPD" evidence="14">
    <location>
        <begin position="40"/>
        <end position="190"/>
    </location>
</feature>
<dbReference type="Gene3D" id="1.10.340.30">
    <property type="entry name" value="Hypothetical protein, domain 2"/>
    <property type="match status" value="1"/>
</dbReference>
<dbReference type="InterPro" id="IPR005760">
    <property type="entry name" value="A/G_AdeGlyc_MutY"/>
</dbReference>
<dbReference type="GO" id="GO:0046872">
    <property type="term" value="F:metal ion binding"/>
    <property type="evidence" value="ECO:0007669"/>
    <property type="project" value="UniProtKB-KW"/>
</dbReference>
<dbReference type="AlphaFoldDB" id="A0A4D6Y3H1"/>
<gene>
    <name evidence="15" type="primary">mutY</name>
    <name evidence="15" type="ORF">D9V73_02615</name>
</gene>
<evidence type="ECO:0000256" key="3">
    <source>
        <dbReference type="ARBA" id="ARBA00002933"/>
    </source>
</evidence>
<dbReference type="GO" id="GO:0000701">
    <property type="term" value="F:purine-specific mismatch base pair DNA N-glycosylase activity"/>
    <property type="evidence" value="ECO:0007669"/>
    <property type="project" value="UniProtKB-EC"/>
</dbReference>
<dbReference type="OrthoDB" id="9802365at2"/>
<keyword evidence="11" id="KW-0411">Iron-sulfur</keyword>
<dbReference type="CDD" id="cd00056">
    <property type="entry name" value="ENDO3c"/>
    <property type="match status" value="1"/>
</dbReference>
<sequence>MNSLFSFSQLALNWYHLNGRKNLPWKIKENPYNIWIAEVMLQQTQVNTVIPYYQKFINNFPNINILEKSSINKILNIWSGLGYYRRAHNIYYTAKIIVNKFNSVFPNNFYNIIKLPGIGRTTAGAILSFGFNFYACILDGNIKRVLLRYFKIHANTKNEIERKLWAAIELVTPIYNTNKFNQAIMDIGSLICLKSKPKCNICPLNQTCMSLSNNDWSTYPINVKKKIISKKNIFLLIIQYKNYIFLNKNKLKNIWKGLYYFPIFHNQLEVLIWKKNNNIKIKNQKIFSSFLHKISNLQLFCIPIWIEIKDKFCIHKIQNAIWFDIIDPQYVGIPFPIKKIIKNISRSFLQNKKDYIK</sequence>
<dbReference type="InterPro" id="IPR015797">
    <property type="entry name" value="NUDIX_hydrolase-like_dom_sf"/>
</dbReference>
<evidence type="ECO:0000259" key="14">
    <source>
        <dbReference type="SMART" id="SM00478"/>
    </source>
</evidence>
<dbReference type="SUPFAM" id="SSF48150">
    <property type="entry name" value="DNA-glycosylase"/>
    <property type="match status" value="1"/>
</dbReference>
<dbReference type="Proteomes" id="UP000298566">
    <property type="component" value="Chromosome"/>
</dbReference>
<evidence type="ECO:0000256" key="9">
    <source>
        <dbReference type="ARBA" id="ARBA00022801"/>
    </source>
</evidence>
<evidence type="ECO:0000256" key="11">
    <source>
        <dbReference type="ARBA" id="ARBA00023014"/>
    </source>
</evidence>
<organism evidence="15 16">
    <name type="scientific">Buchnera aphidicola subsp. Melaphis rhois</name>
    <dbReference type="NCBI Taxonomy" id="118103"/>
    <lineage>
        <taxon>Bacteria</taxon>
        <taxon>Pseudomonadati</taxon>
        <taxon>Pseudomonadota</taxon>
        <taxon>Gammaproteobacteria</taxon>
        <taxon>Enterobacterales</taxon>
        <taxon>Erwiniaceae</taxon>
        <taxon>Buchnera</taxon>
    </lineage>
</organism>
<comment type="function">
    <text evidence="3">Adenine glycosylase active on G-A mispairs. MutY also corrects error-prone DNA synthesis past GO lesions which are due to the oxidatively damaged form of guanine: 7,8-dihydro-8-oxoguanine (8-oxo-dGTP).</text>
</comment>
<dbReference type="GO" id="GO:0034039">
    <property type="term" value="F:8-oxo-7,8-dihydroguanine DNA N-glycosylase activity"/>
    <property type="evidence" value="ECO:0007669"/>
    <property type="project" value="TreeGrafter"/>
</dbReference>
<dbReference type="SUPFAM" id="SSF55811">
    <property type="entry name" value="Nudix"/>
    <property type="match status" value="1"/>
</dbReference>
<dbReference type="GO" id="GO:0032357">
    <property type="term" value="F:oxidized purine DNA binding"/>
    <property type="evidence" value="ECO:0007669"/>
    <property type="project" value="TreeGrafter"/>
</dbReference>
<proteinExistence type="inferred from homology"/>
<keyword evidence="7" id="KW-0479">Metal-binding</keyword>
<dbReference type="InterPro" id="IPR004035">
    <property type="entry name" value="Endouclease-III_FeS-bd_BS"/>
</dbReference>
<dbReference type="PROSITE" id="PS01155">
    <property type="entry name" value="ENDONUCLEASE_III_2"/>
    <property type="match status" value="1"/>
</dbReference>
<dbReference type="SMART" id="SM00478">
    <property type="entry name" value="ENDO3c"/>
    <property type="match status" value="1"/>
</dbReference>
<evidence type="ECO:0000256" key="4">
    <source>
        <dbReference type="ARBA" id="ARBA00008343"/>
    </source>
</evidence>
<evidence type="ECO:0000313" key="16">
    <source>
        <dbReference type="Proteomes" id="UP000298566"/>
    </source>
</evidence>
<dbReference type="EC" id="3.2.2.31" evidence="5"/>
<evidence type="ECO:0000256" key="13">
    <source>
        <dbReference type="ARBA" id="ARBA00023295"/>
    </source>
</evidence>
<dbReference type="GO" id="GO:0006284">
    <property type="term" value="P:base-excision repair"/>
    <property type="evidence" value="ECO:0007669"/>
    <property type="project" value="InterPro"/>
</dbReference>
<dbReference type="GO" id="GO:0006298">
    <property type="term" value="P:mismatch repair"/>
    <property type="evidence" value="ECO:0007669"/>
    <property type="project" value="TreeGrafter"/>
</dbReference>
<dbReference type="GO" id="GO:0051536">
    <property type="term" value="F:iron-sulfur cluster binding"/>
    <property type="evidence" value="ECO:0007669"/>
    <property type="project" value="UniProtKB-KW"/>
</dbReference>
<name>A0A4D6Y3H1_BUCMH</name>
<comment type="catalytic activity">
    <reaction evidence="1">
        <text>Hydrolyzes free adenine bases from 7,8-dihydro-8-oxoguanine:adenine mismatched double-stranded DNA, leaving an apurinic site.</text>
        <dbReference type="EC" id="3.2.2.31"/>
    </reaction>
</comment>
<dbReference type="RefSeq" id="WP_158336719.1">
    <property type="nucleotide sequence ID" value="NZ_CP033004.1"/>
</dbReference>
<accession>A0A4D6Y3H1</accession>
<dbReference type="PANTHER" id="PTHR42944:SF1">
    <property type="entry name" value="ADENINE DNA GLYCOSYLASE"/>
    <property type="match status" value="1"/>
</dbReference>
<dbReference type="InterPro" id="IPR003265">
    <property type="entry name" value="HhH-GPD_domain"/>
</dbReference>
<dbReference type="Gene3D" id="1.10.1670.10">
    <property type="entry name" value="Helix-hairpin-Helix base-excision DNA repair enzymes (C-terminal)"/>
    <property type="match status" value="1"/>
</dbReference>
<dbReference type="Pfam" id="PF00730">
    <property type="entry name" value="HhH-GPD"/>
    <property type="match status" value="1"/>
</dbReference>
<evidence type="ECO:0000256" key="2">
    <source>
        <dbReference type="ARBA" id="ARBA00001966"/>
    </source>
</evidence>
<evidence type="ECO:0000256" key="6">
    <source>
        <dbReference type="ARBA" id="ARBA00022023"/>
    </source>
</evidence>
<dbReference type="EMBL" id="CP033004">
    <property type="protein sequence ID" value="QCI23509.1"/>
    <property type="molecule type" value="Genomic_DNA"/>
</dbReference>
<evidence type="ECO:0000256" key="1">
    <source>
        <dbReference type="ARBA" id="ARBA00000843"/>
    </source>
</evidence>
<keyword evidence="13" id="KW-0326">Glycosidase</keyword>
<protein>
    <recommendedName>
        <fullName evidence="6">Adenine DNA glycosylase</fullName>
        <ecNumber evidence="5">3.2.2.31</ecNumber>
    </recommendedName>
</protein>
<dbReference type="NCBIfam" id="TIGR01084">
    <property type="entry name" value="mutY"/>
    <property type="match status" value="1"/>
</dbReference>
<dbReference type="PANTHER" id="PTHR42944">
    <property type="entry name" value="ADENINE DNA GLYCOSYLASE"/>
    <property type="match status" value="1"/>
</dbReference>
<keyword evidence="10" id="KW-0408">Iron</keyword>
<dbReference type="InterPro" id="IPR004036">
    <property type="entry name" value="Endonuclease-III-like_CS2"/>
</dbReference>
<evidence type="ECO:0000256" key="10">
    <source>
        <dbReference type="ARBA" id="ARBA00023004"/>
    </source>
</evidence>
<dbReference type="GO" id="GO:0035485">
    <property type="term" value="F:adenine/guanine mispair binding"/>
    <property type="evidence" value="ECO:0007669"/>
    <property type="project" value="TreeGrafter"/>
</dbReference>
<dbReference type="PROSITE" id="PS00764">
    <property type="entry name" value="ENDONUCLEASE_III_1"/>
    <property type="match status" value="1"/>
</dbReference>
<reference evidence="15 16" key="1">
    <citation type="submission" date="2018-10" db="EMBL/GenBank/DDBJ databases">
        <title>Comparative functional genomics of the obligate endosymbiont Buchnera aphidicola.</title>
        <authorList>
            <person name="Chong R.A."/>
        </authorList>
    </citation>
    <scope>NUCLEOTIDE SEQUENCE [LARGE SCALE GENOMIC DNA]</scope>
    <source>
        <strain evidence="15 16">Mrh</strain>
    </source>
</reference>
<comment type="similarity">
    <text evidence="4">Belongs to the Nth/MutY family.</text>
</comment>
<evidence type="ECO:0000256" key="8">
    <source>
        <dbReference type="ARBA" id="ARBA00022763"/>
    </source>
</evidence>